<dbReference type="PROSITE" id="PS51093">
    <property type="entry name" value="PTS_EIIA_TYPE_1"/>
    <property type="match status" value="1"/>
</dbReference>
<dbReference type="GO" id="GO:0090589">
    <property type="term" value="F:protein-phosphocysteine-trehalose phosphotransferase system transporter activity"/>
    <property type="evidence" value="ECO:0007669"/>
    <property type="project" value="TreeGrafter"/>
</dbReference>
<comment type="subcellular location">
    <subcellularLocation>
        <location evidence="1">Cell membrane</location>
        <topology evidence="1">Multi-pass membrane protein</topology>
    </subcellularLocation>
</comment>
<evidence type="ECO:0000259" key="14">
    <source>
        <dbReference type="PROSITE" id="PS51098"/>
    </source>
</evidence>
<dbReference type="PROSITE" id="PS01035">
    <property type="entry name" value="PTS_EIIB_TYPE_1_CYS"/>
    <property type="match status" value="1"/>
</dbReference>
<dbReference type="PANTHER" id="PTHR30175">
    <property type="entry name" value="PHOSPHOTRANSFERASE SYSTEM TRANSPORT PROTEIN"/>
    <property type="match status" value="1"/>
</dbReference>
<dbReference type="InterPro" id="IPR003352">
    <property type="entry name" value="PTS_EIIC"/>
</dbReference>
<dbReference type="EMBL" id="DXDX01000178">
    <property type="protein sequence ID" value="HIY22189.1"/>
    <property type="molecule type" value="Genomic_DNA"/>
</dbReference>
<feature type="transmembrane region" description="Helical" evidence="12">
    <location>
        <begin position="112"/>
        <end position="136"/>
    </location>
</feature>
<dbReference type="InterPro" id="IPR001996">
    <property type="entry name" value="PTS_IIB_1"/>
</dbReference>
<reference evidence="16" key="1">
    <citation type="journal article" date="2021" name="PeerJ">
        <title>Extensive microbial diversity within the chicken gut microbiome revealed by metagenomics and culture.</title>
        <authorList>
            <person name="Gilroy R."/>
            <person name="Ravi A."/>
            <person name="Getino M."/>
            <person name="Pursley I."/>
            <person name="Horton D.L."/>
            <person name="Alikhan N.F."/>
            <person name="Baker D."/>
            <person name="Gharbi K."/>
            <person name="Hall N."/>
            <person name="Watson M."/>
            <person name="Adriaenssens E.M."/>
            <person name="Foster-Nyarko E."/>
            <person name="Jarju S."/>
            <person name="Secka A."/>
            <person name="Antonio M."/>
            <person name="Oren A."/>
            <person name="Chaudhuri R.R."/>
            <person name="La Ragione R."/>
            <person name="Hildebrand F."/>
            <person name="Pallen M.J."/>
        </authorList>
    </citation>
    <scope>NUCLEOTIDE SEQUENCE</scope>
    <source>
        <strain evidence="16">ChiBcec16_6824</strain>
    </source>
</reference>
<evidence type="ECO:0000256" key="8">
    <source>
        <dbReference type="ARBA" id="ARBA00022777"/>
    </source>
</evidence>
<dbReference type="PROSITE" id="PS51098">
    <property type="entry name" value="PTS_EIIB_TYPE_1"/>
    <property type="match status" value="1"/>
</dbReference>
<dbReference type="PROSITE" id="PS51103">
    <property type="entry name" value="PTS_EIIC_TYPE_1"/>
    <property type="match status" value="1"/>
</dbReference>
<feature type="transmembrane region" description="Helical" evidence="12">
    <location>
        <begin position="391"/>
        <end position="415"/>
    </location>
</feature>
<dbReference type="SUPFAM" id="SSF51261">
    <property type="entry name" value="Duplicated hybrid motif"/>
    <property type="match status" value="1"/>
</dbReference>
<dbReference type="AlphaFoldDB" id="A0A9D2BZH3"/>
<keyword evidence="7 12" id="KW-0812">Transmembrane</keyword>
<feature type="transmembrane region" description="Helical" evidence="12">
    <location>
        <begin position="175"/>
        <end position="195"/>
    </location>
</feature>
<feature type="transmembrane region" description="Helical" evidence="12">
    <location>
        <begin position="292"/>
        <end position="315"/>
    </location>
</feature>
<name>A0A9D2BZH3_9FIRM</name>
<dbReference type="CDD" id="cd00212">
    <property type="entry name" value="PTS_IIB_glc"/>
    <property type="match status" value="1"/>
</dbReference>
<feature type="non-terminal residue" evidence="16">
    <location>
        <position position="579"/>
    </location>
</feature>
<keyword evidence="6" id="KW-0598">Phosphotransferase system</keyword>
<dbReference type="InterPro" id="IPR013013">
    <property type="entry name" value="PTS_EIIC_1"/>
</dbReference>
<keyword evidence="2" id="KW-0813">Transport</keyword>
<feature type="domain" description="PTS EIIB type-1" evidence="14">
    <location>
        <begin position="6"/>
        <end position="88"/>
    </location>
</feature>
<dbReference type="InterPro" id="IPR050558">
    <property type="entry name" value="PTS_Sugar-Specific_Components"/>
</dbReference>
<dbReference type="GO" id="GO:0009401">
    <property type="term" value="P:phosphoenolpyruvate-dependent sugar phosphotransferase system"/>
    <property type="evidence" value="ECO:0007669"/>
    <property type="project" value="UniProtKB-KW"/>
</dbReference>
<dbReference type="PROSITE" id="PS00371">
    <property type="entry name" value="PTS_EIIA_TYPE_1_HIS"/>
    <property type="match status" value="1"/>
</dbReference>
<dbReference type="GO" id="GO:0008982">
    <property type="term" value="F:protein-N(PI)-phosphohistidine-sugar phosphotransferase activity"/>
    <property type="evidence" value="ECO:0007669"/>
    <property type="project" value="InterPro"/>
</dbReference>
<evidence type="ECO:0000256" key="7">
    <source>
        <dbReference type="ARBA" id="ARBA00022692"/>
    </source>
</evidence>
<comment type="caution">
    <text evidence="16">The sequence shown here is derived from an EMBL/GenBank/DDBJ whole genome shotgun (WGS) entry which is preliminary data.</text>
</comment>
<evidence type="ECO:0000259" key="13">
    <source>
        <dbReference type="PROSITE" id="PS51093"/>
    </source>
</evidence>
<sequence length="579" mass="60841">MAMDYVQVTDQILKGVGGADNIASASHCMTRLRLVLKDESKADTKAVEKIKGVKSVIRQGGQYQVVIGNEVSNLFKEFKTRGNFSGDGVAAPKANGDLVNRLLGYISGSMTALLPAMLGCGMIKVVMTLLTTLGLISSESTIYIFLNGMGDAFFYFLPILLAYTTAKKMGTSPEVSMVIAAVWLYPDIVSLLGSGTTGTFLGMNCSYFFGIPVISTTYSSSVLPILLMAPIIKAVDKFADRISPNVVKSFLRPLITILVCDIIGYVVIGPIGGVCGNYLSMGVNYLYTNMGWLTIMLLSAFMPFIVMTGMHYALIPLMTMSLGSYGYDAIVITTMFCSNLAQGGTALAVACKTKNKELRSDAVACGISAMLAGVTEPTLYGISLRYKTPMIAVIIGGGLAGLFSGITGVVGYSAGGSPSWLSLITMIGGEGFTNLFFGIAAGLIAVAATFLVCFILYKDEAVEEEAEPAAPVVEPISSADRKPLVAAVEIASPVSGTVVALKDVPDQVFSTGTLGDGVAVEPTEGVVTAPADCTITAVMDSHHAVGFTTDSGVELLVHVGLNTVELEGKHFQCPVQEGQ</sequence>
<dbReference type="Proteomes" id="UP000823868">
    <property type="component" value="Unassembled WGS sequence"/>
</dbReference>
<evidence type="ECO:0000259" key="15">
    <source>
        <dbReference type="PROSITE" id="PS51103"/>
    </source>
</evidence>
<dbReference type="InterPro" id="IPR011055">
    <property type="entry name" value="Dup_hybrid_motif"/>
</dbReference>
<keyword evidence="5" id="KW-0808">Transferase</keyword>
<dbReference type="Pfam" id="PF00367">
    <property type="entry name" value="PTS_EIIB"/>
    <property type="match status" value="1"/>
</dbReference>
<dbReference type="InterPro" id="IPR036878">
    <property type="entry name" value="Glu_permease_IIB"/>
</dbReference>
<dbReference type="GO" id="GO:0015771">
    <property type="term" value="P:trehalose transport"/>
    <property type="evidence" value="ECO:0007669"/>
    <property type="project" value="TreeGrafter"/>
</dbReference>
<dbReference type="InterPro" id="IPR001127">
    <property type="entry name" value="PTS_EIIA_1_perm"/>
</dbReference>
<proteinExistence type="predicted"/>
<keyword evidence="10 12" id="KW-0472">Membrane</keyword>
<evidence type="ECO:0000256" key="10">
    <source>
        <dbReference type="ARBA" id="ARBA00023136"/>
    </source>
</evidence>
<evidence type="ECO:0000256" key="11">
    <source>
        <dbReference type="PROSITE-ProRule" id="PRU00421"/>
    </source>
</evidence>
<keyword evidence="8" id="KW-0418">Kinase</keyword>
<evidence type="ECO:0000313" key="17">
    <source>
        <dbReference type="Proteomes" id="UP000823868"/>
    </source>
</evidence>
<dbReference type="Pfam" id="PF02378">
    <property type="entry name" value="PTS_EIIC"/>
    <property type="match status" value="1"/>
</dbReference>
<evidence type="ECO:0000256" key="4">
    <source>
        <dbReference type="ARBA" id="ARBA00022597"/>
    </source>
</evidence>
<dbReference type="NCBIfam" id="TIGR00830">
    <property type="entry name" value="PTBA"/>
    <property type="match status" value="1"/>
</dbReference>
<feature type="transmembrane region" description="Helical" evidence="12">
    <location>
        <begin position="142"/>
        <end position="163"/>
    </location>
</feature>
<feature type="transmembrane region" description="Helical" evidence="12">
    <location>
        <begin position="250"/>
        <end position="272"/>
    </location>
</feature>
<dbReference type="Gene3D" id="2.70.70.10">
    <property type="entry name" value="Glucose Permease (Domain IIA)"/>
    <property type="match status" value="1"/>
</dbReference>
<feature type="domain" description="PTS EIIC type-1" evidence="15">
    <location>
        <begin position="104"/>
        <end position="469"/>
    </location>
</feature>
<evidence type="ECO:0000256" key="9">
    <source>
        <dbReference type="ARBA" id="ARBA00022989"/>
    </source>
</evidence>
<dbReference type="Gene3D" id="3.30.1360.60">
    <property type="entry name" value="Glucose permease domain IIB"/>
    <property type="match status" value="1"/>
</dbReference>
<reference evidence="16" key="2">
    <citation type="submission" date="2021-04" db="EMBL/GenBank/DDBJ databases">
        <authorList>
            <person name="Gilroy R."/>
        </authorList>
    </citation>
    <scope>NUCLEOTIDE SEQUENCE</scope>
    <source>
        <strain evidence="16">ChiBcec16_6824</strain>
    </source>
</reference>
<feature type="transmembrane region" description="Helical" evidence="12">
    <location>
        <begin position="207"/>
        <end position="229"/>
    </location>
</feature>
<keyword evidence="4" id="KW-0762">Sugar transport</keyword>
<keyword evidence="9 12" id="KW-1133">Transmembrane helix</keyword>
<evidence type="ECO:0000256" key="1">
    <source>
        <dbReference type="ARBA" id="ARBA00004651"/>
    </source>
</evidence>
<dbReference type="PANTHER" id="PTHR30175:SF1">
    <property type="entry name" value="PTS SYSTEM ARBUTIN-, CELLOBIOSE-, AND SALICIN-SPECIFIC EIIBC COMPONENT-RELATED"/>
    <property type="match status" value="1"/>
</dbReference>
<feature type="transmembrane region" description="Helical" evidence="12">
    <location>
        <begin position="435"/>
        <end position="457"/>
    </location>
</feature>
<evidence type="ECO:0000256" key="12">
    <source>
        <dbReference type="SAM" id="Phobius"/>
    </source>
</evidence>
<dbReference type="SUPFAM" id="SSF55604">
    <property type="entry name" value="Glucose permease domain IIB"/>
    <property type="match status" value="1"/>
</dbReference>
<dbReference type="FunFam" id="3.30.1360.60:FF:000001">
    <property type="entry name" value="PTS system glucose-specific IIBC component PtsG"/>
    <property type="match status" value="1"/>
</dbReference>
<dbReference type="GO" id="GO:0016301">
    <property type="term" value="F:kinase activity"/>
    <property type="evidence" value="ECO:0007669"/>
    <property type="project" value="UniProtKB-KW"/>
</dbReference>
<organism evidence="16 17">
    <name type="scientific">Candidatus Flavonifractor merdigallinarum</name>
    <dbReference type="NCBI Taxonomy" id="2838589"/>
    <lineage>
        <taxon>Bacteria</taxon>
        <taxon>Bacillati</taxon>
        <taxon>Bacillota</taxon>
        <taxon>Clostridia</taxon>
        <taxon>Eubacteriales</taxon>
        <taxon>Oscillospiraceae</taxon>
        <taxon>Flavonifractor</taxon>
    </lineage>
</organism>
<evidence type="ECO:0000256" key="2">
    <source>
        <dbReference type="ARBA" id="ARBA00022448"/>
    </source>
</evidence>
<evidence type="ECO:0000313" key="16">
    <source>
        <dbReference type="EMBL" id="HIY22189.1"/>
    </source>
</evidence>
<gene>
    <name evidence="16" type="ORF">H9841_09870</name>
</gene>
<dbReference type="Pfam" id="PF00358">
    <property type="entry name" value="PTS_EIIA_1"/>
    <property type="match status" value="1"/>
</dbReference>
<evidence type="ECO:0000256" key="5">
    <source>
        <dbReference type="ARBA" id="ARBA00022679"/>
    </source>
</evidence>
<evidence type="ECO:0000256" key="6">
    <source>
        <dbReference type="ARBA" id="ARBA00022683"/>
    </source>
</evidence>
<feature type="domain" description="PTS EIIA type-1" evidence="13">
    <location>
        <begin position="506"/>
        <end position="579"/>
    </location>
</feature>
<dbReference type="InterPro" id="IPR018113">
    <property type="entry name" value="PTrfase_EIIB_Cys"/>
</dbReference>
<feature type="active site" description="Phosphocysteine intermediate; for EIIB activity" evidence="11">
    <location>
        <position position="28"/>
    </location>
</feature>
<dbReference type="GO" id="GO:0005886">
    <property type="term" value="C:plasma membrane"/>
    <property type="evidence" value="ECO:0007669"/>
    <property type="project" value="UniProtKB-SubCell"/>
</dbReference>
<protein>
    <submittedName>
        <fullName evidence="16">Glucose PTS transporter subunit IIA</fullName>
    </submittedName>
</protein>
<accession>A0A9D2BZH3</accession>
<keyword evidence="3" id="KW-1003">Cell membrane</keyword>
<evidence type="ECO:0000256" key="3">
    <source>
        <dbReference type="ARBA" id="ARBA00022475"/>
    </source>
</evidence>